<comment type="similarity">
    <text evidence="2">Belongs to the SAP130 family.</text>
</comment>
<feature type="compositionally biased region" description="Low complexity" evidence="8">
    <location>
        <begin position="405"/>
        <end position="417"/>
    </location>
</feature>
<dbReference type="PANTHER" id="PTHR13497:SF3">
    <property type="entry name" value="HISTONE DEACETYLASE COMPLEX SUBUNIT SAP130"/>
    <property type="match status" value="1"/>
</dbReference>
<name>A0A7R8CGR8_LEPSM</name>
<evidence type="ECO:0000259" key="9">
    <source>
        <dbReference type="Pfam" id="PF16014"/>
    </source>
</evidence>
<organism evidence="10 11">
    <name type="scientific">Lepeophtheirus salmonis</name>
    <name type="common">Salmon louse</name>
    <name type="synonym">Caligus salmonis</name>
    <dbReference type="NCBI Taxonomy" id="72036"/>
    <lineage>
        <taxon>Eukaryota</taxon>
        <taxon>Metazoa</taxon>
        <taxon>Ecdysozoa</taxon>
        <taxon>Arthropoda</taxon>
        <taxon>Crustacea</taxon>
        <taxon>Multicrustacea</taxon>
        <taxon>Hexanauplia</taxon>
        <taxon>Copepoda</taxon>
        <taxon>Siphonostomatoida</taxon>
        <taxon>Caligidae</taxon>
        <taxon>Lepeophtheirus</taxon>
    </lineage>
</organism>
<dbReference type="Proteomes" id="UP000675881">
    <property type="component" value="Chromosome 12"/>
</dbReference>
<keyword evidence="11" id="KW-1185">Reference proteome</keyword>
<feature type="compositionally biased region" description="Basic and acidic residues" evidence="8">
    <location>
        <begin position="385"/>
        <end position="403"/>
    </location>
</feature>
<keyword evidence="7" id="KW-0175">Coiled coil</keyword>
<evidence type="ECO:0000256" key="7">
    <source>
        <dbReference type="SAM" id="Coils"/>
    </source>
</evidence>
<dbReference type="EMBL" id="HG994591">
    <property type="protein sequence ID" value="CAF2818274.1"/>
    <property type="molecule type" value="Genomic_DNA"/>
</dbReference>
<dbReference type="GO" id="GO:0070822">
    <property type="term" value="C:Sin3-type complex"/>
    <property type="evidence" value="ECO:0007669"/>
    <property type="project" value="TreeGrafter"/>
</dbReference>
<evidence type="ECO:0000313" key="10">
    <source>
        <dbReference type="EMBL" id="CAF2818274.1"/>
    </source>
</evidence>
<keyword evidence="3" id="KW-0678">Repressor</keyword>
<dbReference type="PANTHER" id="PTHR13497">
    <property type="entry name" value="HISTONE DEACETYLASE COMPLEX SUBUNIT SAP130"/>
    <property type="match status" value="1"/>
</dbReference>
<dbReference type="GO" id="GO:0000122">
    <property type="term" value="P:negative regulation of transcription by RNA polymerase II"/>
    <property type="evidence" value="ECO:0007669"/>
    <property type="project" value="TreeGrafter"/>
</dbReference>
<dbReference type="InterPro" id="IPR031963">
    <property type="entry name" value="SAP130_C"/>
</dbReference>
<evidence type="ECO:0000256" key="2">
    <source>
        <dbReference type="ARBA" id="ARBA00007859"/>
    </source>
</evidence>
<feature type="coiled-coil region" evidence="7">
    <location>
        <begin position="573"/>
        <end position="600"/>
    </location>
</feature>
<feature type="compositionally biased region" description="Polar residues" evidence="8">
    <location>
        <begin position="418"/>
        <end position="440"/>
    </location>
</feature>
<evidence type="ECO:0000256" key="3">
    <source>
        <dbReference type="ARBA" id="ARBA00022491"/>
    </source>
</evidence>
<accession>A0A7R8CGR8</accession>
<evidence type="ECO:0000256" key="8">
    <source>
        <dbReference type="SAM" id="MobiDB-lite"/>
    </source>
</evidence>
<dbReference type="InterPro" id="IPR024137">
    <property type="entry name" value="His_deAcase_cplx_SAP130"/>
</dbReference>
<proteinExistence type="inferred from homology"/>
<reference evidence="10" key="1">
    <citation type="submission" date="2021-02" db="EMBL/GenBank/DDBJ databases">
        <authorList>
            <person name="Bekaert M."/>
        </authorList>
    </citation>
    <scope>NUCLEOTIDE SEQUENCE</scope>
    <source>
        <strain evidence="10">IoA-00</strain>
    </source>
</reference>
<sequence length="663" mass="71854">MSGSVAWRMSEEVCDVMEEELSVEHGESDLVSLRIPSVHSGLRRVDVAEDVGDVVCRTLVGVASSSSGTPAPTSSPGLQLFPLGPASTSSVPLCPSLAVLSKNAPLGSGCSGWTSSGLGSGCSGGGASCCSASPTFYKPVNITPTRLCSTRAPQTVRISASVSTPVVSLSGSARLPSQPIALSLSHTSLSVPLVHSFPQTSNVAATLRIPAPPVSTAPALHQGKLIAVSATPSVTIQKSSVPPQPQLQPRTISLPYAQATALPLSKASLPIARVCPQPSAVPTAINLSTTNKGQVMSPFFEDSSTHRKVGTLSLPPQPARVQPLPSAVSAVLQNSNENFPTTIHTQLNNQLVTLTSSTTVCCNPLLSLPSHKVINSSRPGILRRREGERDSIISDNADCREDESLSSGSTTLSATSSPGFGNSFLSGGEETINTTKGQQATSQVILNDVVSPRKKPRKQNFTSIHLRGDGSWNEDSFVHFKVDYKRKKSREIEVGMDVNSNDFSKDDCLPRRNFPQLISSYNQSWKSCHNHFLRYTDVKEKEERRPTVNELASHRYVAQQINGWKIYHLFAQMEDVSEMEDELTEKLSELQKRLEDSAHSEINLSKVQEMIKANLQRSKIVRDQVGESKTHLLNIFNHKPKILNIINKYVVKRQHKRREVKNV</sequence>
<dbReference type="AlphaFoldDB" id="A0A7R8CGR8"/>
<keyword evidence="5" id="KW-0804">Transcription</keyword>
<feature type="domain" description="Histone deacetylase complex subunit SAP130 C-terminal" evidence="9">
    <location>
        <begin position="438"/>
        <end position="647"/>
    </location>
</feature>
<protein>
    <submittedName>
        <fullName evidence="10">SAP130</fullName>
    </submittedName>
</protein>
<comment type="subcellular location">
    <subcellularLocation>
        <location evidence="1">Nucleus</location>
    </subcellularLocation>
</comment>
<evidence type="ECO:0000256" key="6">
    <source>
        <dbReference type="ARBA" id="ARBA00023242"/>
    </source>
</evidence>
<gene>
    <name evidence="10" type="ORF">LSAA_3677</name>
</gene>
<keyword evidence="4" id="KW-0805">Transcription regulation</keyword>
<dbReference type="Pfam" id="PF16014">
    <property type="entry name" value="SAP130_C"/>
    <property type="match status" value="1"/>
</dbReference>
<evidence type="ECO:0000256" key="5">
    <source>
        <dbReference type="ARBA" id="ARBA00023163"/>
    </source>
</evidence>
<evidence type="ECO:0000256" key="1">
    <source>
        <dbReference type="ARBA" id="ARBA00004123"/>
    </source>
</evidence>
<feature type="region of interest" description="Disordered" evidence="8">
    <location>
        <begin position="385"/>
        <end position="440"/>
    </location>
</feature>
<evidence type="ECO:0000313" key="11">
    <source>
        <dbReference type="Proteomes" id="UP000675881"/>
    </source>
</evidence>
<evidence type="ECO:0000256" key="4">
    <source>
        <dbReference type="ARBA" id="ARBA00023015"/>
    </source>
</evidence>
<dbReference type="OrthoDB" id="10048604at2759"/>
<keyword evidence="6" id="KW-0539">Nucleus</keyword>